<accession>R0KPF0</accession>
<dbReference type="AlphaFoldDB" id="R0KPF0"/>
<evidence type="ECO:0000313" key="3">
    <source>
        <dbReference type="Proteomes" id="UP000016935"/>
    </source>
</evidence>
<feature type="region of interest" description="Disordered" evidence="1">
    <location>
        <begin position="1"/>
        <end position="120"/>
    </location>
</feature>
<evidence type="ECO:0000313" key="2">
    <source>
        <dbReference type="EMBL" id="EOA90924.1"/>
    </source>
</evidence>
<organism evidence="2 3">
    <name type="scientific">Exserohilum turcicum (strain 28A)</name>
    <name type="common">Northern leaf blight fungus</name>
    <name type="synonym">Setosphaeria turcica</name>
    <dbReference type="NCBI Taxonomy" id="671987"/>
    <lineage>
        <taxon>Eukaryota</taxon>
        <taxon>Fungi</taxon>
        <taxon>Dikarya</taxon>
        <taxon>Ascomycota</taxon>
        <taxon>Pezizomycotina</taxon>
        <taxon>Dothideomycetes</taxon>
        <taxon>Pleosporomycetidae</taxon>
        <taxon>Pleosporales</taxon>
        <taxon>Pleosporineae</taxon>
        <taxon>Pleosporaceae</taxon>
        <taxon>Exserohilum</taxon>
    </lineage>
</organism>
<feature type="compositionally biased region" description="Polar residues" evidence="1">
    <location>
        <begin position="47"/>
        <end position="66"/>
    </location>
</feature>
<feature type="region of interest" description="Disordered" evidence="1">
    <location>
        <begin position="190"/>
        <end position="210"/>
    </location>
</feature>
<reference evidence="2 3" key="2">
    <citation type="journal article" date="2013" name="PLoS Genet.">
        <title>Comparative genome structure, secondary metabolite, and effector coding capacity across Cochliobolus pathogens.</title>
        <authorList>
            <person name="Condon B.J."/>
            <person name="Leng Y."/>
            <person name="Wu D."/>
            <person name="Bushley K.E."/>
            <person name="Ohm R.A."/>
            <person name="Otillar R."/>
            <person name="Martin J."/>
            <person name="Schackwitz W."/>
            <person name="Grimwood J."/>
            <person name="MohdZainudin N."/>
            <person name="Xue C."/>
            <person name="Wang R."/>
            <person name="Manning V.A."/>
            <person name="Dhillon B."/>
            <person name="Tu Z.J."/>
            <person name="Steffenson B.J."/>
            <person name="Salamov A."/>
            <person name="Sun H."/>
            <person name="Lowry S."/>
            <person name="LaButti K."/>
            <person name="Han J."/>
            <person name="Copeland A."/>
            <person name="Lindquist E."/>
            <person name="Barry K."/>
            <person name="Schmutz J."/>
            <person name="Baker S.E."/>
            <person name="Ciuffetti L.M."/>
            <person name="Grigoriev I.V."/>
            <person name="Zhong S."/>
            <person name="Turgeon B.G."/>
        </authorList>
    </citation>
    <scope>NUCLEOTIDE SEQUENCE [LARGE SCALE GENOMIC DNA]</scope>
    <source>
        <strain evidence="3">28A</strain>
    </source>
</reference>
<evidence type="ECO:0000256" key="1">
    <source>
        <dbReference type="SAM" id="MobiDB-lite"/>
    </source>
</evidence>
<dbReference type="EMBL" id="KB908482">
    <property type="protein sequence ID" value="EOA90924.1"/>
    <property type="molecule type" value="Genomic_DNA"/>
</dbReference>
<dbReference type="RefSeq" id="XP_008021304.1">
    <property type="nucleotide sequence ID" value="XM_008023113.1"/>
</dbReference>
<feature type="compositionally biased region" description="Polar residues" evidence="1">
    <location>
        <begin position="1"/>
        <end position="21"/>
    </location>
</feature>
<name>R0KPF0_EXST2</name>
<dbReference type="Proteomes" id="UP000016935">
    <property type="component" value="Unassembled WGS sequence"/>
</dbReference>
<protein>
    <submittedName>
        <fullName evidence="2">Uncharacterized protein</fullName>
    </submittedName>
</protein>
<dbReference type="HOGENOM" id="CLU_090698_0_0_1"/>
<keyword evidence="3" id="KW-1185">Reference proteome</keyword>
<sequence>MAMSPPTSFSTINDKTTQISSWLEKLPPDPLADEERGLLKHKRAISEPTSIHQLTTISTHQSGSPSKRQRRDSEDLRPEQSVSAVGSNTRPLILGSSTPFSSPGSRVGVSTPRRSDSPSREAIAALRVASPPITTEPMDGVESAPPAQVMAVVARLENGLDQGWIPGWLEEAVKADRDIGFQRFKPIAFSNTATRDLSDPNLDSAARAEL</sequence>
<reference evidence="2 3" key="1">
    <citation type="journal article" date="2012" name="PLoS Pathog.">
        <title>Diverse lifestyles and strategies of plant pathogenesis encoded in the genomes of eighteen Dothideomycetes fungi.</title>
        <authorList>
            <person name="Ohm R.A."/>
            <person name="Feau N."/>
            <person name="Henrissat B."/>
            <person name="Schoch C.L."/>
            <person name="Horwitz B.A."/>
            <person name="Barry K.W."/>
            <person name="Condon B.J."/>
            <person name="Copeland A.C."/>
            <person name="Dhillon B."/>
            <person name="Glaser F."/>
            <person name="Hesse C.N."/>
            <person name="Kosti I."/>
            <person name="LaButti K."/>
            <person name="Lindquist E.A."/>
            <person name="Lucas S."/>
            <person name="Salamov A.A."/>
            <person name="Bradshaw R.E."/>
            <person name="Ciuffetti L."/>
            <person name="Hamelin R.C."/>
            <person name="Kema G.H.J."/>
            <person name="Lawrence C."/>
            <person name="Scott J.A."/>
            <person name="Spatafora J.W."/>
            <person name="Turgeon B.G."/>
            <person name="de Wit P.J.G.M."/>
            <person name="Zhong S."/>
            <person name="Goodwin S.B."/>
            <person name="Grigoriev I.V."/>
        </authorList>
    </citation>
    <scope>NUCLEOTIDE SEQUENCE [LARGE SCALE GENOMIC DNA]</scope>
    <source>
        <strain evidence="3">28A</strain>
    </source>
</reference>
<dbReference type="STRING" id="671987.R0KPF0"/>
<gene>
    <name evidence="2" type="ORF">SETTUDRAFT_36421</name>
</gene>
<dbReference type="OrthoDB" id="4161186at2759"/>
<proteinExistence type="predicted"/>
<dbReference type="GeneID" id="19404138"/>
<feature type="compositionally biased region" description="Polar residues" evidence="1">
    <location>
        <begin position="80"/>
        <end position="104"/>
    </location>
</feature>